<dbReference type="Proteomes" id="UP000821865">
    <property type="component" value="Chromosome 5"/>
</dbReference>
<gene>
    <name evidence="1" type="ORF">HPB49_016161</name>
</gene>
<dbReference type="EMBL" id="CM023474">
    <property type="protein sequence ID" value="KAH7949845.1"/>
    <property type="molecule type" value="Genomic_DNA"/>
</dbReference>
<protein>
    <submittedName>
        <fullName evidence="1">Uncharacterized protein</fullName>
    </submittedName>
</protein>
<evidence type="ECO:0000313" key="2">
    <source>
        <dbReference type="Proteomes" id="UP000821865"/>
    </source>
</evidence>
<evidence type="ECO:0000313" key="1">
    <source>
        <dbReference type="EMBL" id="KAH7949845.1"/>
    </source>
</evidence>
<proteinExistence type="predicted"/>
<accession>A0ACB8CRZ7</accession>
<sequence>MKFYPDSYAKCDHYTGQLHDEVLRRIRFEVPLTKEQQVLEVGCGTGRSARRFLLPHCQPCRRIVATDLQPDMIEFAREHFSHENIVHDVLDITTPDLAPFLETYGKFDRVFSFLVFHMIQDPRAAYANIAKLLNDGGECLVLAFSSLDFADVWAEVCGVPKWKGRIPDPRDVANASFNFNCVKSAAKIEAEVRDTLRGTGLQCISCEVRDSSWKFDSMDHFLAEKVPRTMKFYPDSYAKCDHYPGQLHDEVLRRIRFEVPLTKEKQVLEVGCGTGRSARRFLLPHCQPCRRIVATDLQPDMIEFAREHFSHENIVHDVLDITTPDLGPFLETYGKFDRVFSFLAFHMIQDQRAAYANIAKLLNDGGECLVLAFSSLDFADVWAEVCGVPKWKGRIPDPRDVANASFNFNCVKSAAKIEAEVRDTLRGTGLQCISCEVRDSSWKFDSMDHFLGEMHFMANVKFLDYRISTFRIPVS</sequence>
<keyword evidence="2" id="KW-1185">Reference proteome</keyword>
<organism evidence="1 2">
    <name type="scientific">Dermacentor silvarum</name>
    <name type="common">Tick</name>
    <dbReference type="NCBI Taxonomy" id="543639"/>
    <lineage>
        <taxon>Eukaryota</taxon>
        <taxon>Metazoa</taxon>
        <taxon>Ecdysozoa</taxon>
        <taxon>Arthropoda</taxon>
        <taxon>Chelicerata</taxon>
        <taxon>Arachnida</taxon>
        <taxon>Acari</taxon>
        <taxon>Parasitiformes</taxon>
        <taxon>Ixodida</taxon>
        <taxon>Ixodoidea</taxon>
        <taxon>Ixodidae</taxon>
        <taxon>Rhipicephalinae</taxon>
        <taxon>Dermacentor</taxon>
    </lineage>
</organism>
<reference evidence="1" key="1">
    <citation type="submission" date="2020-05" db="EMBL/GenBank/DDBJ databases">
        <title>Large-scale comparative analyses of tick genomes elucidate their genetic diversity and vector capacities.</title>
        <authorList>
            <person name="Jia N."/>
            <person name="Wang J."/>
            <person name="Shi W."/>
            <person name="Du L."/>
            <person name="Sun Y."/>
            <person name="Zhan W."/>
            <person name="Jiang J."/>
            <person name="Wang Q."/>
            <person name="Zhang B."/>
            <person name="Ji P."/>
            <person name="Sakyi L.B."/>
            <person name="Cui X."/>
            <person name="Yuan T."/>
            <person name="Jiang B."/>
            <person name="Yang W."/>
            <person name="Lam T.T.-Y."/>
            <person name="Chang Q."/>
            <person name="Ding S."/>
            <person name="Wang X."/>
            <person name="Zhu J."/>
            <person name="Ruan X."/>
            <person name="Zhao L."/>
            <person name="Wei J."/>
            <person name="Que T."/>
            <person name="Du C."/>
            <person name="Cheng J."/>
            <person name="Dai P."/>
            <person name="Han X."/>
            <person name="Huang E."/>
            <person name="Gao Y."/>
            <person name="Liu J."/>
            <person name="Shao H."/>
            <person name="Ye R."/>
            <person name="Li L."/>
            <person name="Wei W."/>
            <person name="Wang X."/>
            <person name="Wang C."/>
            <person name="Yang T."/>
            <person name="Huo Q."/>
            <person name="Li W."/>
            <person name="Guo W."/>
            <person name="Chen H."/>
            <person name="Zhou L."/>
            <person name="Ni X."/>
            <person name="Tian J."/>
            <person name="Zhou Y."/>
            <person name="Sheng Y."/>
            <person name="Liu T."/>
            <person name="Pan Y."/>
            <person name="Xia L."/>
            <person name="Li J."/>
            <person name="Zhao F."/>
            <person name="Cao W."/>
        </authorList>
    </citation>
    <scope>NUCLEOTIDE SEQUENCE</scope>
    <source>
        <strain evidence="1">Dsil-2018</strain>
    </source>
</reference>
<comment type="caution">
    <text evidence="1">The sequence shown here is derived from an EMBL/GenBank/DDBJ whole genome shotgun (WGS) entry which is preliminary data.</text>
</comment>
<name>A0ACB8CRZ7_DERSI</name>